<organism evidence="7 8">
    <name type="scientific">Trabulsiella odontotermitis</name>
    <dbReference type="NCBI Taxonomy" id="379893"/>
    <lineage>
        <taxon>Bacteria</taxon>
        <taxon>Pseudomonadati</taxon>
        <taxon>Pseudomonadota</taxon>
        <taxon>Gammaproteobacteria</taxon>
        <taxon>Enterobacterales</taxon>
        <taxon>Enterobacteriaceae</taxon>
        <taxon>Trabulsiella</taxon>
    </lineage>
</organism>
<keyword evidence="3" id="KW-0520">NAD</keyword>
<dbReference type="GO" id="GO:0005829">
    <property type="term" value="C:cytosol"/>
    <property type="evidence" value="ECO:0007669"/>
    <property type="project" value="TreeGrafter"/>
</dbReference>
<dbReference type="PANTHER" id="PTHR10996:SF178">
    <property type="entry name" value="2-HYDROXYACID DEHYDROGENASE YGL185C-RELATED"/>
    <property type="match status" value="1"/>
</dbReference>
<evidence type="ECO:0000256" key="3">
    <source>
        <dbReference type="ARBA" id="ARBA00023027"/>
    </source>
</evidence>
<keyword evidence="2 4" id="KW-0560">Oxidoreductase</keyword>
<dbReference type="Proteomes" id="UP000037393">
    <property type="component" value="Unassembled WGS sequence"/>
</dbReference>
<dbReference type="Pfam" id="PF00389">
    <property type="entry name" value="2-Hacid_dh"/>
    <property type="match status" value="1"/>
</dbReference>
<dbReference type="InterPro" id="IPR050223">
    <property type="entry name" value="D-isomer_2-hydroxyacid_DH"/>
</dbReference>
<dbReference type="PATRIC" id="fig|379893.4.peg.1262"/>
<dbReference type="GO" id="GO:0016618">
    <property type="term" value="F:hydroxypyruvate reductase [NAD(P)H] activity"/>
    <property type="evidence" value="ECO:0007669"/>
    <property type="project" value="TreeGrafter"/>
</dbReference>
<dbReference type="RefSeq" id="WP_049857918.1">
    <property type="nucleotide sequence ID" value="NZ_JNGI01000158.1"/>
</dbReference>
<dbReference type="PROSITE" id="PS00065">
    <property type="entry name" value="D_2_HYDROXYACID_DH_1"/>
    <property type="match status" value="1"/>
</dbReference>
<protein>
    <submittedName>
        <fullName evidence="7">Hydroxyacid dehydrogenase</fullName>
    </submittedName>
</protein>
<dbReference type="InterPro" id="IPR006139">
    <property type="entry name" value="D-isomer_2_OHA_DH_cat_dom"/>
</dbReference>
<comment type="caution">
    <text evidence="7">The sequence shown here is derived from an EMBL/GenBank/DDBJ whole genome shotgun (WGS) entry which is preliminary data.</text>
</comment>
<evidence type="ECO:0000313" key="8">
    <source>
        <dbReference type="Proteomes" id="UP000037393"/>
    </source>
</evidence>
<dbReference type="STRING" id="379893.GCA_001297775_01468"/>
<dbReference type="SUPFAM" id="SSF52283">
    <property type="entry name" value="Formate/glycerate dehydrogenase catalytic domain-like"/>
    <property type="match status" value="1"/>
</dbReference>
<dbReference type="AlphaFoldDB" id="A0A0L0GMR7"/>
<comment type="similarity">
    <text evidence="4">Belongs to the D-isomer specific 2-hydroxyacid dehydrogenase family.</text>
</comment>
<gene>
    <name evidence="7" type="ORF">GM31_06175</name>
</gene>
<dbReference type="GO" id="GO:0051287">
    <property type="term" value="F:NAD binding"/>
    <property type="evidence" value="ECO:0007669"/>
    <property type="project" value="InterPro"/>
</dbReference>
<dbReference type="Gene3D" id="3.40.50.720">
    <property type="entry name" value="NAD(P)-binding Rossmann-like Domain"/>
    <property type="match status" value="2"/>
</dbReference>
<keyword evidence="1" id="KW-0521">NADP</keyword>
<accession>A0A0L0GMR7</accession>
<dbReference type="PANTHER" id="PTHR10996">
    <property type="entry name" value="2-HYDROXYACID DEHYDROGENASE-RELATED"/>
    <property type="match status" value="1"/>
</dbReference>
<evidence type="ECO:0000259" key="6">
    <source>
        <dbReference type="Pfam" id="PF02826"/>
    </source>
</evidence>
<feature type="domain" description="D-isomer specific 2-hydroxyacid dehydrogenase NAD-binding" evidence="6">
    <location>
        <begin position="106"/>
        <end position="278"/>
    </location>
</feature>
<name>A0A0L0GMR7_9ENTR</name>
<dbReference type="CDD" id="cd12156">
    <property type="entry name" value="HPPR"/>
    <property type="match status" value="1"/>
</dbReference>
<evidence type="ECO:0000313" key="7">
    <source>
        <dbReference type="EMBL" id="KNC89708.1"/>
    </source>
</evidence>
<feature type="domain" description="D-isomer specific 2-hydroxyacid dehydrogenase catalytic" evidence="5">
    <location>
        <begin position="11"/>
        <end position="309"/>
    </location>
</feature>
<dbReference type="GO" id="GO:0030267">
    <property type="term" value="F:glyoxylate reductase (NADPH) activity"/>
    <property type="evidence" value="ECO:0007669"/>
    <property type="project" value="TreeGrafter"/>
</dbReference>
<dbReference type="EMBL" id="JNGI01000158">
    <property type="protein sequence ID" value="KNC89708.1"/>
    <property type="molecule type" value="Genomic_DNA"/>
</dbReference>
<dbReference type="InterPro" id="IPR006140">
    <property type="entry name" value="D-isomer_DH_NAD-bd"/>
</dbReference>
<dbReference type="Pfam" id="PF02826">
    <property type="entry name" value="2-Hacid_dh_C"/>
    <property type="match status" value="1"/>
</dbReference>
<dbReference type="OrthoDB" id="9805416at2"/>
<dbReference type="InterPro" id="IPR029752">
    <property type="entry name" value="D-isomer_DH_CS1"/>
</dbReference>
<keyword evidence="8" id="KW-1185">Reference proteome</keyword>
<sequence>MSAAILRVEKVPDNLAEQLAQNYTLYEYNKLSAEDLGAIAGEIQVILASGESKVEAALINQLPALKLIAVFGVGYDGVDIHAAFRRNIQVTNTPDILTDDVADLGIALMLNVSRRIIGAQRFIERGDWPFGAYPPSTKVSGSRLGIVGYGRIGRAVAHRAKGFAMRIGCFDRYPVESEDVVFYPTLVELAQNSDVLMVCASAGKESAKLINREVLAALGSNGILINIARGSVVDEDALVDAIIDGTLGGAGIDVFANEPHVPRELLNRDNVVVTPHTGSATLATRAAMAKLVMDNIAAFNAGQPLLTPVPQPK</sequence>
<evidence type="ECO:0000259" key="5">
    <source>
        <dbReference type="Pfam" id="PF00389"/>
    </source>
</evidence>
<evidence type="ECO:0000256" key="1">
    <source>
        <dbReference type="ARBA" id="ARBA00022857"/>
    </source>
</evidence>
<evidence type="ECO:0000256" key="2">
    <source>
        <dbReference type="ARBA" id="ARBA00023002"/>
    </source>
</evidence>
<dbReference type="InterPro" id="IPR036291">
    <property type="entry name" value="NAD(P)-bd_dom_sf"/>
</dbReference>
<reference evidence="7 8" key="1">
    <citation type="journal article" date="2015" name="Appl. Environ. Microbiol.">
        <title>The Enterobacterium Trabulsiella odontotermitis Presents Novel Adaptations Related to Its Association with Fungus-Growing Termites.</title>
        <authorList>
            <person name="Sapountzis P."/>
            <person name="Gruntjes T."/>
            <person name="Otani S."/>
            <person name="Estevez J."/>
            <person name="da Costa R.R."/>
            <person name="Plunkett G.3rd."/>
            <person name="Perna N.T."/>
            <person name="Poulsen M."/>
        </authorList>
    </citation>
    <scope>NUCLEOTIDE SEQUENCE [LARGE SCALE GENOMIC DNA]</scope>
    <source>
        <strain evidence="7 8">12</strain>
    </source>
</reference>
<proteinExistence type="inferred from homology"/>
<dbReference type="SUPFAM" id="SSF51735">
    <property type="entry name" value="NAD(P)-binding Rossmann-fold domains"/>
    <property type="match status" value="1"/>
</dbReference>
<dbReference type="FunFam" id="3.40.50.720:FF:000213">
    <property type="entry name" value="Putative 2-hydroxyacid dehydrogenase"/>
    <property type="match status" value="1"/>
</dbReference>
<evidence type="ECO:0000256" key="4">
    <source>
        <dbReference type="RuleBase" id="RU003719"/>
    </source>
</evidence>